<dbReference type="Proteomes" id="UP000002640">
    <property type="component" value="Unassembled WGS sequence"/>
</dbReference>
<evidence type="ECO:0000256" key="5">
    <source>
        <dbReference type="ARBA" id="ARBA00023136"/>
    </source>
</evidence>
<comment type="subcellular location">
    <subcellularLocation>
        <location evidence="1">Membrane</location>
        <topology evidence="1">Multi-pass membrane protein</topology>
    </subcellularLocation>
</comment>
<feature type="compositionally biased region" description="Basic and acidic residues" evidence="6">
    <location>
        <begin position="330"/>
        <end position="341"/>
    </location>
</feature>
<feature type="region of interest" description="Disordered" evidence="6">
    <location>
        <begin position="906"/>
        <end position="935"/>
    </location>
</feature>
<feature type="transmembrane region" description="Helical" evidence="7">
    <location>
        <begin position="594"/>
        <end position="612"/>
    </location>
</feature>
<dbReference type="GO" id="GO:0016020">
    <property type="term" value="C:membrane"/>
    <property type="evidence" value="ECO:0007669"/>
    <property type="project" value="UniProtKB-SubCell"/>
</dbReference>
<feature type="transmembrane region" description="Helical" evidence="7">
    <location>
        <begin position="557"/>
        <end position="578"/>
    </location>
</feature>
<feature type="compositionally biased region" description="Polar residues" evidence="6">
    <location>
        <begin position="706"/>
        <end position="717"/>
    </location>
</feature>
<dbReference type="InParanoid" id="G4ZLR5"/>
<dbReference type="PROSITE" id="PS00217">
    <property type="entry name" value="SUGAR_TRANSPORT_2"/>
    <property type="match status" value="1"/>
</dbReference>
<feature type="region of interest" description="Disordered" evidence="6">
    <location>
        <begin position="642"/>
        <end position="734"/>
    </location>
</feature>
<dbReference type="OMA" id="IWFFWFA"/>
<feature type="region of interest" description="Disordered" evidence="6">
    <location>
        <begin position="846"/>
        <end position="882"/>
    </location>
</feature>
<dbReference type="SUPFAM" id="SSF103473">
    <property type="entry name" value="MFS general substrate transporter"/>
    <property type="match status" value="1"/>
</dbReference>
<keyword evidence="2" id="KW-0813">Transport</keyword>
<dbReference type="GeneID" id="20648799"/>
<feature type="domain" description="Major facilitator superfamily (MFS) profile" evidence="8">
    <location>
        <begin position="72"/>
        <end position="618"/>
    </location>
</feature>
<keyword evidence="3 7" id="KW-0812">Transmembrane</keyword>
<organism evidence="9 10">
    <name type="scientific">Phytophthora sojae (strain P6497)</name>
    <name type="common">Soybean stem and root rot agent</name>
    <name type="synonym">Phytophthora megasperma f. sp. glycines</name>
    <dbReference type="NCBI Taxonomy" id="1094619"/>
    <lineage>
        <taxon>Eukaryota</taxon>
        <taxon>Sar</taxon>
        <taxon>Stramenopiles</taxon>
        <taxon>Oomycota</taxon>
        <taxon>Peronosporomycetes</taxon>
        <taxon>Peronosporales</taxon>
        <taxon>Peronosporaceae</taxon>
        <taxon>Phytophthora</taxon>
    </lineage>
</organism>
<evidence type="ECO:0000256" key="2">
    <source>
        <dbReference type="ARBA" id="ARBA00022448"/>
    </source>
</evidence>
<feature type="compositionally biased region" description="Polar residues" evidence="6">
    <location>
        <begin position="725"/>
        <end position="734"/>
    </location>
</feature>
<feature type="transmembrane region" description="Helical" evidence="7">
    <location>
        <begin position="106"/>
        <end position="127"/>
    </location>
</feature>
<feature type="compositionally biased region" description="Low complexity" evidence="6">
    <location>
        <begin position="846"/>
        <end position="861"/>
    </location>
</feature>
<feature type="transmembrane region" description="Helical" evidence="7">
    <location>
        <begin position="495"/>
        <end position="515"/>
    </location>
</feature>
<feature type="transmembrane region" description="Helical" evidence="7">
    <location>
        <begin position="232"/>
        <end position="252"/>
    </location>
</feature>
<sequence>MAEPGELLVHVRQRLDAITYEDHSQYLLSSLQASPFVQSLSVAPTTSTSRRRPTLLGSWLRCVGLTGFYVRLVLLLGTGWLLAMVGIFTFLYALPAAQEDIVLTSTAQVILLLGVYFLGGAVGCLAFGVCADHFGRRPVLLSALSFWLVVNALTAGAWNYASFVTLRLLAGMGIGGQLALLSTLALEYTPTRTRGRITVLTVSIAGLGVLGGVGYGQLATYALGDGGLGWRAAYGLLSAIALLYAAVLYLALEESPKYLASVGRTEEALYVLEKIETAHGITRQARVTVPTSLYEPPSQCPKVSYERYLESSSDSDSDLGLDLRPGQHSGQDEEIQREMRARSASRSRSNRYSYAGPGAAKARSQSQRASARRLQSRHQNQVEVCTPSSGDLGTPSDSLAPTADISFMRALARRVVALFSGSLARRTALIWFFWFAECTCLSAAIVTTLMMAGTFIKVNQLGAGFGVGDQLFWSAMTFPGLILAAMMVETVGRRGTLALFVFLAGIVMVTSAWLLEENGEWLGLLLSLGTLVLATGGTIGSIIPFTGEQFPLLTRALGISCAAAWGHLGMFAGAYLVLRRVMGDEAWSWHDERVMLAVCGGVAIVLIPLILLMGPETRRRDIDASWFEDNKALHALAGGVLSAAPGGRPEQPETRFRGVSKASSGRGHKKKLDKASKSSDGDDREPPRFARGSVNGMTLATPVLHSPNSAAFATTHSPGDYESPARSSSSSQGFWQTHSVRHLGRKMKQAITHASDEKHVVYLPSEDKLRARSTSSAKQTRSVDERCDTVIDDLDQLDTIITEHEYRQHRLSVDDSKQSQPRRQSVLEMLEPVQLEWRRSISSSLSGSVRDLSSSSKASKASKTELSATDVESAIAASDARPSAAGRYTIDLDMFDTFTYVSTPVLGGDNYSEHEHREPSNLSSASSGDSKQTTS</sequence>
<dbReference type="GO" id="GO:0022857">
    <property type="term" value="F:transmembrane transporter activity"/>
    <property type="evidence" value="ECO:0007669"/>
    <property type="project" value="InterPro"/>
</dbReference>
<dbReference type="Gene3D" id="1.20.1250.20">
    <property type="entry name" value="MFS general substrate transporter like domains"/>
    <property type="match status" value="1"/>
</dbReference>
<feature type="transmembrane region" description="Helical" evidence="7">
    <location>
        <begin position="198"/>
        <end position="220"/>
    </location>
</feature>
<dbReference type="InterPro" id="IPR036259">
    <property type="entry name" value="MFS_trans_sf"/>
</dbReference>
<dbReference type="KEGG" id="psoj:PHYSODRAFT_346522"/>
<evidence type="ECO:0000256" key="3">
    <source>
        <dbReference type="ARBA" id="ARBA00022692"/>
    </source>
</evidence>
<dbReference type="Pfam" id="PF00083">
    <property type="entry name" value="Sugar_tr"/>
    <property type="match status" value="1"/>
</dbReference>
<feature type="region of interest" description="Disordered" evidence="6">
    <location>
        <begin position="312"/>
        <end position="395"/>
    </location>
</feature>
<gene>
    <name evidence="9" type="ORF">PHYSODRAFT_346522</name>
</gene>
<feature type="compositionally biased region" description="Low complexity" evidence="6">
    <location>
        <begin position="350"/>
        <end position="369"/>
    </location>
</feature>
<evidence type="ECO:0000256" key="1">
    <source>
        <dbReference type="ARBA" id="ARBA00004141"/>
    </source>
</evidence>
<reference evidence="9 10" key="1">
    <citation type="journal article" date="2006" name="Science">
        <title>Phytophthora genome sequences uncover evolutionary origins and mechanisms of pathogenesis.</title>
        <authorList>
            <person name="Tyler B.M."/>
            <person name="Tripathy S."/>
            <person name="Zhang X."/>
            <person name="Dehal P."/>
            <person name="Jiang R.H."/>
            <person name="Aerts A."/>
            <person name="Arredondo F.D."/>
            <person name="Baxter L."/>
            <person name="Bensasson D."/>
            <person name="Beynon J.L."/>
            <person name="Chapman J."/>
            <person name="Damasceno C.M."/>
            <person name="Dorrance A.E."/>
            <person name="Dou D."/>
            <person name="Dickerman A.W."/>
            <person name="Dubchak I.L."/>
            <person name="Garbelotto M."/>
            <person name="Gijzen M."/>
            <person name="Gordon S.G."/>
            <person name="Govers F."/>
            <person name="Grunwald N.J."/>
            <person name="Huang W."/>
            <person name="Ivors K.L."/>
            <person name="Jones R.W."/>
            <person name="Kamoun S."/>
            <person name="Krampis K."/>
            <person name="Lamour K.H."/>
            <person name="Lee M.K."/>
            <person name="McDonald W.H."/>
            <person name="Medina M."/>
            <person name="Meijer H.J."/>
            <person name="Nordberg E.K."/>
            <person name="Maclean D.J."/>
            <person name="Ospina-Giraldo M.D."/>
            <person name="Morris P.F."/>
            <person name="Phuntumart V."/>
            <person name="Putnam N.H."/>
            <person name="Rash S."/>
            <person name="Rose J.K."/>
            <person name="Sakihama Y."/>
            <person name="Salamov A.A."/>
            <person name="Savidor A."/>
            <person name="Scheuring C.F."/>
            <person name="Smith B.M."/>
            <person name="Sobral B.W."/>
            <person name="Terry A."/>
            <person name="Torto-Alalibo T.A."/>
            <person name="Win J."/>
            <person name="Xu Z."/>
            <person name="Zhang H."/>
            <person name="Grigoriev I.V."/>
            <person name="Rokhsar D.S."/>
            <person name="Boore J.L."/>
        </authorList>
    </citation>
    <scope>NUCLEOTIDE SEQUENCE [LARGE SCALE GENOMIC DNA]</scope>
    <source>
        <strain evidence="9 10">P6497</strain>
    </source>
</reference>
<keyword evidence="5 7" id="KW-0472">Membrane</keyword>
<feature type="compositionally biased region" description="Basic and acidic residues" evidence="6">
    <location>
        <begin position="673"/>
        <end position="688"/>
    </location>
</feature>
<feature type="transmembrane region" description="Helical" evidence="7">
    <location>
        <begin position="139"/>
        <end position="158"/>
    </location>
</feature>
<dbReference type="PANTHER" id="PTHR23511:SF5">
    <property type="entry name" value="MAJOR FACILITATOR-TYPE TRANSPORTER HXNZ-RELATED"/>
    <property type="match status" value="1"/>
</dbReference>
<proteinExistence type="predicted"/>
<dbReference type="InterPro" id="IPR020846">
    <property type="entry name" value="MFS_dom"/>
</dbReference>
<dbReference type="InterPro" id="IPR005829">
    <property type="entry name" value="Sugar_transporter_CS"/>
</dbReference>
<evidence type="ECO:0000256" key="4">
    <source>
        <dbReference type="ARBA" id="ARBA00022989"/>
    </source>
</evidence>
<keyword evidence="10" id="KW-1185">Reference proteome</keyword>
<dbReference type="EMBL" id="JH159155">
    <property type="protein sequence ID" value="EGZ14958.1"/>
    <property type="molecule type" value="Genomic_DNA"/>
</dbReference>
<name>G4ZLR5_PHYSP</name>
<feature type="transmembrane region" description="Helical" evidence="7">
    <location>
        <begin position="521"/>
        <end position="545"/>
    </location>
</feature>
<protein>
    <recommendedName>
        <fullName evidence="8">Major facilitator superfamily (MFS) profile domain-containing protein</fullName>
    </recommendedName>
</protein>
<dbReference type="InterPro" id="IPR005828">
    <property type="entry name" value="MFS_sugar_transport-like"/>
</dbReference>
<feature type="compositionally biased region" description="Polar residues" evidence="6">
    <location>
        <begin position="381"/>
        <end position="395"/>
    </location>
</feature>
<dbReference type="PROSITE" id="PS50850">
    <property type="entry name" value="MFS"/>
    <property type="match status" value="1"/>
</dbReference>
<feature type="transmembrane region" description="Helical" evidence="7">
    <location>
        <begin position="164"/>
        <end position="186"/>
    </location>
</feature>
<dbReference type="RefSeq" id="XP_009528707.1">
    <property type="nucleotide sequence ID" value="XM_009530412.1"/>
</dbReference>
<evidence type="ECO:0000256" key="6">
    <source>
        <dbReference type="SAM" id="MobiDB-lite"/>
    </source>
</evidence>
<feature type="transmembrane region" description="Helical" evidence="7">
    <location>
        <begin position="471"/>
        <end position="488"/>
    </location>
</feature>
<evidence type="ECO:0000313" key="10">
    <source>
        <dbReference type="Proteomes" id="UP000002640"/>
    </source>
</evidence>
<feature type="transmembrane region" description="Helical" evidence="7">
    <location>
        <begin position="428"/>
        <end position="451"/>
    </location>
</feature>
<dbReference type="PANTHER" id="PTHR23511">
    <property type="entry name" value="SYNAPTIC VESICLE GLYCOPROTEIN 2"/>
    <property type="match status" value="1"/>
</dbReference>
<evidence type="ECO:0000313" key="9">
    <source>
        <dbReference type="EMBL" id="EGZ14958.1"/>
    </source>
</evidence>
<dbReference type="AlphaFoldDB" id="G4ZLR5"/>
<feature type="compositionally biased region" description="Polar residues" evidence="6">
    <location>
        <begin position="920"/>
        <end position="935"/>
    </location>
</feature>
<accession>G4ZLR5</accession>
<evidence type="ECO:0000256" key="7">
    <source>
        <dbReference type="SAM" id="Phobius"/>
    </source>
</evidence>
<keyword evidence="4 7" id="KW-1133">Transmembrane helix</keyword>
<feature type="compositionally biased region" description="Low complexity" evidence="6">
    <location>
        <begin position="873"/>
        <end position="882"/>
    </location>
</feature>
<evidence type="ECO:0000259" key="8">
    <source>
        <dbReference type="PROSITE" id="PS50850"/>
    </source>
</evidence>
<feature type="transmembrane region" description="Helical" evidence="7">
    <location>
        <begin position="68"/>
        <end position="94"/>
    </location>
</feature>